<protein>
    <submittedName>
        <fullName evidence="1">Uncharacterized protein</fullName>
    </submittedName>
</protein>
<dbReference type="Proteomes" id="UP001236657">
    <property type="component" value="Chromosome"/>
</dbReference>
<evidence type="ECO:0000313" key="1">
    <source>
        <dbReference type="EMBL" id="WML90134.1"/>
    </source>
</evidence>
<dbReference type="RefSeq" id="WP_308894512.1">
    <property type="nucleotide sequence ID" value="NZ_CP133218.1"/>
</dbReference>
<proteinExistence type="predicted"/>
<name>A0ABY9MNA5_9GAMM</name>
<reference evidence="1 2" key="1">
    <citation type="submission" date="2023-08" db="EMBL/GenBank/DDBJ databases">
        <title>New molecular markers tilS and rpoB for phylogenetic and monitoring studies of the genus Thiothrix biodiversity.</title>
        <authorList>
            <person name="Ravin N.V."/>
            <person name="Smolyakov D."/>
            <person name="Markov N.D."/>
            <person name="Beletsky A.V."/>
            <person name="Mardanov A.V."/>
            <person name="Rudenko T.S."/>
            <person name="Grabovich M.Y."/>
        </authorList>
    </citation>
    <scope>NUCLEOTIDE SEQUENCE [LARGE SCALE GENOMIC DNA]</scope>
    <source>
        <strain evidence="1 2">MK1</strain>
    </source>
</reference>
<dbReference type="EMBL" id="CP133218">
    <property type="protein sequence ID" value="WML90134.1"/>
    <property type="molecule type" value="Genomic_DNA"/>
</dbReference>
<organism evidence="1 2">
    <name type="scientific">Thiothrix lacustris</name>
    <dbReference type="NCBI Taxonomy" id="525917"/>
    <lineage>
        <taxon>Bacteria</taxon>
        <taxon>Pseudomonadati</taxon>
        <taxon>Pseudomonadota</taxon>
        <taxon>Gammaproteobacteria</taxon>
        <taxon>Thiotrichales</taxon>
        <taxon>Thiotrichaceae</taxon>
        <taxon>Thiothrix</taxon>
    </lineage>
</organism>
<evidence type="ECO:0000313" key="2">
    <source>
        <dbReference type="Proteomes" id="UP001236657"/>
    </source>
</evidence>
<keyword evidence="2" id="KW-1185">Reference proteome</keyword>
<sequence length="141" mass="15706">MNDHSKITEKLHSAIVGQWQEAINTDASHEWSYTGGFLAGFIVHDSENHDLMFLHSIAAQRAHMTAKGSTNAYATFTPQQRLDALSDTLSRMKSHSVILSQFFTRPATKQAAISGMNAEVENMLVLWEKIKADVEEMGAQQ</sequence>
<accession>A0ABY9MNA5</accession>
<gene>
    <name evidence="1" type="ORF">RCF98_14300</name>
</gene>